<dbReference type="InterPro" id="IPR001451">
    <property type="entry name" value="Hexapep"/>
</dbReference>
<dbReference type="RefSeq" id="WP_241414074.1">
    <property type="nucleotide sequence ID" value="NZ_JAKZGO010000018.1"/>
</dbReference>
<dbReference type="NCBIfam" id="TIGR03570">
    <property type="entry name" value="NeuD_NnaD"/>
    <property type="match status" value="1"/>
</dbReference>
<dbReference type="PANTHER" id="PTHR43300:SF7">
    <property type="entry name" value="UDP-N-ACETYLBACILLOSAMINE N-ACETYLTRANSFERASE"/>
    <property type="match status" value="1"/>
</dbReference>
<dbReference type="InterPro" id="IPR020019">
    <property type="entry name" value="AcTrfase_PglD-like"/>
</dbReference>
<proteinExistence type="inferred from homology"/>
<keyword evidence="4" id="KW-1185">Reference proteome</keyword>
<reference evidence="3" key="1">
    <citation type="submission" date="2022-03" db="EMBL/GenBank/DDBJ databases">
        <title>De novo assembled genomes of Belliella spp. (Cyclobacteriaceae) strains.</title>
        <authorList>
            <person name="Szabo A."/>
            <person name="Korponai K."/>
            <person name="Felfoldi T."/>
        </authorList>
    </citation>
    <scope>NUCLEOTIDE SEQUENCE</scope>
    <source>
        <strain evidence="3">DSM 111903</strain>
    </source>
</reference>
<dbReference type="InterPro" id="IPR041561">
    <property type="entry name" value="PglD_N"/>
</dbReference>
<gene>
    <name evidence="3" type="ORF">MM213_16885</name>
</gene>
<dbReference type="InterPro" id="IPR050179">
    <property type="entry name" value="Trans_hexapeptide_repeat"/>
</dbReference>
<feature type="domain" description="PglD N-terminal" evidence="2">
    <location>
        <begin position="2"/>
        <end position="69"/>
    </location>
</feature>
<dbReference type="SUPFAM" id="SSF51161">
    <property type="entry name" value="Trimeric LpxA-like enzymes"/>
    <property type="match status" value="1"/>
</dbReference>
<dbReference type="EMBL" id="JAKZGO010000018">
    <property type="protein sequence ID" value="MCH7415178.1"/>
    <property type="molecule type" value="Genomic_DNA"/>
</dbReference>
<evidence type="ECO:0000313" key="3">
    <source>
        <dbReference type="EMBL" id="MCH7415178.1"/>
    </source>
</evidence>
<dbReference type="Gene3D" id="2.160.10.10">
    <property type="entry name" value="Hexapeptide repeat proteins"/>
    <property type="match status" value="1"/>
</dbReference>
<name>A0ABS9VH56_9BACT</name>
<evidence type="ECO:0000259" key="2">
    <source>
        <dbReference type="Pfam" id="PF17836"/>
    </source>
</evidence>
<evidence type="ECO:0000256" key="1">
    <source>
        <dbReference type="ARBA" id="ARBA00007274"/>
    </source>
</evidence>
<dbReference type="Pfam" id="PF00132">
    <property type="entry name" value="Hexapep"/>
    <property type="match status" value="2"/>
</dbReference>
<organism evidence="3 4">
    <name type="scientific">Belliella alkalica</name>
    <dbReference type="NCBI Taxonomy" id="1730871"/>
    <lineage>
        <taxon>Bacteria</taxon>
        <taxon>Pseudomonadati</taxon>
        <taxon>Bacteroidota</taxon>
        <taxon>Cytophagia</taxon>
        <taxon>Cytophagales</taxon>
        <taxon>Cyclobacteriaceae</taxon>
        <taxon>Belliella</taxon>
    </lineage>
</organism>
<comment type="similarity">
    <text evidence="1">Belongs to the transferase hexapeptide repeat family.</text>
</comment>
<dbReference type="Pfam" id="PF17836">
    <property type="entry name" value="PglD_N"/>
    <property type="match status" value="1"/>
</dbReference>
<dbReference type="InterPro" id="IPR011004">
    <property type="entry name" value="Trimer_LpxA-like_sf"/>
</dbReference>
<sequence length="197" mass="20942">MYIYGASGHAKAIIDLLEDQDLVKGVFDDDDNKVSILSYAVKQPKNETLPVDYPYVIGIGDNRIRRRIAVENLEGKKFSSVFHSSAKVSNSVKIGDGTVLMENSIVKIDSIIGEHVIVNTASTIDHDCEIGDYVHIGPGVTLCGGISIGEGTLVGAKSVVLPEVTIGKWCLIGAGSIVHKDVPDGAVWIGSSIKPAL</sequence>
<dbReference type="CDD" id="cd03360">
    <property type="entry name" value="LbH_AT_putative"/>
    <property type="match status" value="1"/>
</dbReference>
<dbReference type="Proteomes" id="UP001165430">
    <property type="component" value="Unassembled WGS sequence"/>
</dbReference>
<comment type="caution">
    <text evidence="3">The sequence shown here is derived from an EMBL/GenBank/DDBJ whole genome shotgun (WGS) entry which is preliminary data.</text>
</comment>
<dbReference type="PANTHER" id="PTHR43300">
    <property type="entry name" value="ACETYLTRANSFERASE"/>
    <property type="match status" value="1"/>
</dbReference>
<protein>
    <submittedName>
        <fullName evidence="3">Acetyltransferase</fullName>
    </submittedName>
</protein>
<accession>A0ABS9VH56</accession>
<evidence type="ECO:0000313" key="4">
    <source>
        <dbReference type="Proteomes" id="UP001165430"/>
    </source>
</evidence>
<dbReference type="Gene3D" id="3.40.50.20">
    <property type="match status" value="1"/>
</dbReference>